<dbReference type="AlphaFoldDB" id="A0A4Y1ZHM6"/>
<evidence type="ECO:0000313" key="1">
    <source>
        <dbReference type="EMBL" id="GAY78692.1"/>
    </source>
</evidence>
<reference evidence="1 2" key="1">
    <citation type="submission" date="2017-11" db="EMBL/GenBank/DDBJ databases">
        <title>Draft Genome Sequence of Sporolactobacillus inulinus NBRC 111894 Isolated from Koso, a Japanese Sugar-Vegetable Fermented Beverage.</title>
        <authorList>
            <person name="Chiou T.Y."/>
            <person name="Oshima K."/>
            <person name="Suda W."/>
            <person name="Hattori M."/>
            <person name="Takahashi T."/>
        </authorList>
    </citation>
    <scope>NUCLEOTIDE SEQUENCE [LARGE SCALE GENOMIC DNA]</scope>
    <source>
        <strain evidence="1 2">NBRC111894</strain>
    </source>
</reference>
<dbReference type="RefSeq" id="WP_262393484.1">
    <property type="nucleotide sequence ID" value="NZ_BEXB01000057.1"/>
</dbReference>
<sequence length="120" mass="14214">MGWYSKQKSGPVYSNVSLIKRSLFQSKNGKLPYHDIILYLRKIWNKNSIEDIDYLVDIALHARKSYFKEDENGLWKVKQKIENLLDPIEIYAKQILSPFTIKETYKLLGNLISQQDYSHF</sequence>
<evidence type="ECO:0000313" key="2">
    <source>
        <dbReference type="Proteomes" id="UP000319716"/>
    </source>
</evidence>
<gene>
    <name evidence="1" type="ORF">NBRC111894_4246</name>
</gene>
<name>A0A4Y1ZHM6_9BACL</name>
<comment type="caution">
    <text evidence="1">The sequence shown here is derived from an EMBL/GenBank/DDBJ whole genome shotgun (WGS) entry which is preliminary data.</text>
</comment>
<dbReference type="EMBL" id="BEXB01000057">
    <property type="protein sequence ID" value="GAY78692.1"/>
    <property type="molecule type" value="Genomic_DNA"/>
</dbReference>
<dbReference type="Proteomes" id="UP000319716">
    <property type="component" value="Unassembled WGS sequence"/>
</dbReference>
<organism evidence="1 2">
    <name type="scientific">Sporolactobacillus inulinus</name>
    <dbReference type="NCBI Taxonomy" id="2078"/>
    <lineage>
        <taxon>Bacteria</taxon>
        <taxon>Bacillati</taxon>
        <taxon>Bacillota</taxon>
        <taxon>Bacilli</taxon>
        <taxon>Bacillales</taxon>
        <taxon>Sporolactobacillaceae</taxon>
        <taxon>Sporolactobacillus</taxon>
    </lineage>
</organism>
<protein>
    <submittedName>
        <fullName evidence="1">Uncharacterized protein</fullName>
    </submittedName>
</protein>
<proteinExistence type="predicted"/>
<accession>A0A4Y1ZHM6</accession>